<dbReference type="EMBL" id="CP060780">
    <property type="protein sequence ID" value="QNP43140.1"/>
    <property type="molecule type" value="Genomic_DNA"/>
</dbReference>
<organism evidence="7 8">
    <name type="scientific">Sphingomonas daechungensis</name>
    <dbReference type="NCBI Taxonomy" id="1176646"/>
    <lineage>
        <taxon>Bacteria</taxon>
        <taxon>Pseudomonadati</taxon>
        <taxon>Pseudomonadota</taxon>
        <taxon>Alphaproteobacteria</taxon>
        <taxon>Sphingomonadales</taxon>
        <taxon>Sphingomonadaceae</taxon>
        <taxon>Sphingomonas</taxon>
    </lineage>
</organism>
<dbReference type="Gene3D" id="2.40.128.200">
    <property type="match status" value="1"/>
</dbReference>
<name>A0ABX6T2E1_9SPHN</name>
<dbReference type="InterPro" id="IPR018660">
    <property type="entry name" value="MliC"/>
</dbReference>
<evidence type="ECO:0000313" key="7">
    <source>
        <dbReference type="EMBL" id="QNP43140.1"/>
    </source>
</evidence>
<dbReference type="Pfam" id="PF09864">
    <property type="entry name" value="MliC"/>
    <property type="match status" value="1"/>
</dbReference>
<evidence type="ECO:0000256" key="3">
    <source>
        <dbReference type="ARBA" id="ARBA00023139"/>
    </source>
</evidence>
<evidence type="ECO:0000259" key="6">
    <source>
        <dbReference type="Pfam" id="PF09864"/>
    </source>
</evidence>
<dbReference type="Proteomes" id="UP000516134">
    <property type="component" value="Chromosome"/>
</dbReference>
<evidence type="ECO:0000256" key="1">
    <source>
        <dbReference type="ARBA" id="ARBA00022729"/>
    </source>
</evidence>
<protein>
    <submittedName>
        <fullName evidence="7">MliC family protein</fullName>
    </submittedName>
</protein>
<dbReference type="SUPFAM" id="SSF141488">
    <property type="entry name" value="YdhA-like"/>
    <property type="match status" value="1"/>
</dbReference>
<accession>A0ABX6T2E1</accession>
<reference evidence="7 8" key="1">
    <citation type="submission" date="2020-08" db="EMBL/GenBank/DDBJ databases">
        <title>Genome sequence of Sphingomonas daechungensis KACC 18115T.</title>
        <authorList>
            <person name="Hyun D.-W."/>
            <person name="Bae J.-W."/>
        </authorList>
    </citation>
    <scope>NUCLEOTIDE SEQUENCE [LARGE SCALE GENOMIC DNA]</scope>
    <source>
        <strain evidence="7 8">KACC 18115</strain>
    </source>
</reference>
<feature type="signal peptide" evidence="5">
    <location>
        <begin position="1"/>
        <end position="21"/>
    </location>
</feature>
<evidence type="ECO:0000313" key="8">
    <source>
        <dbReference type="Proteomes" id="UP000516134"/>
    </source>
</evidence>
<proteinExistence type="predicted"/>
<feature type="domain" description="C-type lysozyme inhibitor" evidence="6">
    <location>
        <begin position="34"/>
        <end position="97"/>
    </location>
</feature>
<sequence>MKSTGCILLSVVCIASVGCETAPPPPPAARTVHFTCENGPPLTVVFEGDTATVTPDGGQAIVLPQAPSGSGFSYMTPQNSLRGKGNDVTWTVGRMVPIQCTVAG</sequence>
<keyword evidence="1 5" id="KW-0732">Signal</keyword>
<keyword evidence="3" id="KW-0564">Palmitate</keyword>
<dbReference type="PROSITE" id="PS51257">
    <property type="entry name" value="PROKAR_LIPOPROTEIN"/>
    <property type="match status" value="1"/>
</dbReference>
<gene>
    <name evidence="7" type="ORF">H9L15_14525</name>
</gene>
<evidence type="ECO:0000256" key="5">
    <source>
        <dbReference type="SAM" id="SignalP"/>
    </source>
</evidence>
<keyword evidence="2" id="KW-0472">Membrane</keyword>
<evidence type="ECO:0000256" key="2">
    <source>
        <dbReference type="ARBA" id="ARBA00023136"/>
    </source>
</evidence>
<dbReference type="InterPro" id="IPR036328">
    <property type="entry name" value="MliC_sf"/>
</dbReference>
<keyword evidence="8" id="KW-1185">Reference proteome</keyword>
<feature type="chain" id="PRO_5046995128" evidence="5">
    <location>
        <begin position="22"/>
        <end position="104"/>
    </location>
</feature>
<keyword evidence="4" id="KW-0449">Lipoprotein</keyword>
<dbReference type="RefSeq" id="WP_187714570.1">
    <property type="nucleotide sequence ID" value="NZ_BAABJC010000001.1"/>
</dbReference>
<evidence type="ECO:0000256" key="4">
    <source>
        <dbReference type="ARBA" id="ARBA00023288"/>
    </source>
</evidence>